<gene>
    <name evidence="1" type="ORF">BDR25DRAFT_395579</name>
</gene>
<organism evidence="1 2">
    <name type="scientific">Lindgomyces ingoldianus</name>
    <dbReference type="NCBI Taxonomy" id="673940"/>
    <lineage>
        <taxon>Eukaryota</taxon>
        <taxon>Fungi</taxon>
        <taxon>Dikarya</taxon>
        <taxon>Ascomycota</taxon>
        <taxon>Pezizomycotina</taxon>
        <taxon>Dothideomycetes</taxon>
        <taxon>Pleosporomycetidae</taxon>
        <taxon>Pleosporales</taxon>
        <taxon>Lindgomycetaceae</taxon>
        <taxon>Lindgomyces</taxon>
    </lineage>
</organism>
<keyword evidence="2" id="KW-1185">Reference proteome</keyword>
<evidence type="ECO:0000313" key="2">
    <source>
        <dbReference type="Proteomes" id="UP000799755"/>
    </source>
</evidence>
<sequence>MGSEGGEGKIIDCSDCRQESADTTLRPGTVYPSCVTILYLYHNPSRARALNLASCLAPIQPLSTLGLGRGLLSLVTPPILHSSLWPELYAYLRTTPHQPPSVKAMTSLRPESITLDTFNNILSRYPASVPERLRDLDALRYDTIPVKVAKRKEDDDAFLSKDEVEKLVEWKLYASPASSRNSRDLHMDMDLYLKHGVFRPKLLQLVQSNPPNLIQSTIRKAFKTLLSSSLKSPSPSPLPSLKILTEIKGIGPATASLLLSVYAPYEVPFFSDELLRWMMWDEGSGWKRKIAYSVKEYVGLVERVRRVRERLGVGAGDVEKVAWVLGREGADVGVRIGQDEREVGAKGVEDGEVDEGKGILRTKGGRAVKGALMSRFTKKGTGGGRVVKKSEKRKKMDKSKVLVGFLRRTGRRKLVFRGWLFYKTSISQFWALVKQDTIISLHELIQPKNNAIVIYKLRGLV</sequence>
<dbReference type="Proteomes" id="UP000799755">
    <property type="component" value="Unassembled WGS sequence"/>
</dbReference>
<name>A0ACB6QJE8_9PLEO</name>
<comment type="caution">
    <text evidence="1">The sequence shown here is derived from an EMBL/GenBank/DDBJ whole genome shotgun (WGS) entry which is preliminary data.</text>
</comment>
<accession>A0ACB6QJE8</accession>
<dbReference type="EMBL" id="MU003522">
    <property type="protein sequence ID" value="KAF2467134.1"/>
    <property type="molecule type" value="Genomic_DNA"/>
</dbReference>
<proteinExistence type="predicted"/>
<evidence type="ECO:0000313" key="1">
    <source>
        <dbReference type="EMBL" id="KAF2467134.1"/>
    </source>
</evidence>
<reference evidence="1" key="1">
    <citation type="journal article" date="2020" name="Stud. Mycol.">
        <title>101 Dothideomycetes genomes: a test case for predicting lifestyles and emergence of pathogens.</title>
        <authorList>
            <person name="Haridas S."/>
            <person name="Albert R."/>
            <person name="Binder M."/>
            <person name="Bloem J."/>
            <person name="Labutti K."/>
            <person name="Salamov A."/>
            <person name="Andreopoulos B."/>
            <person name="Baker S."/>
            <person name="Barry K."/>
            <person name="Bills G."/>
            <person name="Bluhm B."/>
            <person name="Cannon C."/>
            <person name="Castanera R."/>
            <person name="Culley D."/>
            <person name="Daum C."/>
            <person name="Ezra D."/>
            <person name="Gonzalez J."/>
            <person name="Henrissat B."/>
            <person name="Kuo A."/>
            <person name="Liang C."/>
            <person name="Lipzen A."/>
            <person name="Lutzoni F."/>
            <person name="Magnuson J."/>
            <person name="Mondo S."/>
            <person name="Nolan M."/>
            <person name="Ohm R."/>
            <person name="Pangilinan J."/>
            <person name="Park H.-J."/>
            <person name="Ramirez L."/>
            <person name="Alfaro M."/>
            <person name="Sun H."/>
            <person name="Tritt A."/>
            <person name="Yoshinaga Y."/>
            <person name="Zwiers L.-H."/>
            <person name="Turgeon B."/>
            <person name="Goodwin S."/>
            <person name="Spatafora J."/>
            <person name="Crous P."/>
            <person name="Grigoriev I."/>
        </authorList>
    </citation>
    <scope>NUCLEOTIDE SEQUENCE</scope>
    <source>
        <strain evidence="1">ATCC 200398</strain>
    </source>
</reference>
<protein>
    <submittedName>
        <fullName evidence="1">Uncharacterized protein</fullName>
    </submittedName>
</protein>